<gene>
    <name evidence="8" type="ORF">GCM10025866_33940</name>
</gene>
<evidence type="ECO:0000256" key="5">
    <source>
        <dbReference type="RuleBase" id="RU361187"/>
    </source>
</evidence>
<evidence type="ECO:0000256" key="1">
    <source>
        <dbReference type="ARBA" id="ARBA00009865"/>
    </source>
</evidence>
<protein>
    <recommendedName>
        <fullName evidence="7">CBM6 domain-containing protein</fullName>
    </recommendedName>
</protein>
<evidence type="ECO:0000313" key="9">
    <source>
        <dbReference type="Proteomes" id="UP001321498"/>
    </source>
</evidence>
<evidence type="ECO:0000313" key="8">
    <source>
        <dbReference type="EMBL" id="BDZ47485.1"/>
    </source>
</evidence>
<dbReference type="SUPFAM" id="SSF49785">
    <property type="entry name" value="Galactose-binding domain-like"/>
    <property type="match status" value="1"/>
</dbReference>
<dbReference type="InterPro" id="IPR005084">
    <property type="entry name" value="CBM6"/>
</dbReference>
<dbReference type="Proteomes" id="UP001321498">
    <property type="component" value="Chromosome"/>
</dbReference>
<accession>A0ABN6XR65</accession>
<proteinExistence type="inferred from homology"/>
<evidence type="ECO:0000256" key="3">
    <source>
        <dbReference type="ARBA" id="ARBA00022801"/>
    </source>
</evidence>
<dbReference type="SUPFAM" id="SSF75005">
    <property type="entry name" value="Arabinanase/levansucrase/invertase"/>
    <property type="match status" value="1"/>
</dbReference>
<dbReference type="Pfam" id="PF04616">
    <property type="entry name" value="Glyco_hydro_43"/>
    <property type="match status" value="1"/>
</dbReference>
<dbReference type="PANTHER" id="PTHR43817">
    <property type="entry name" value="GLYCOSYL HYDROLASE"/>
    <property type="match status" value="1"/>
</dbReference>
<comment type="similarity">
    <text evidence="1 5">Belongs to the glycosyl hydrolase 43 family.</text>
</comment>
<evidence type="ECO:0000256" key="2">
    <source>
        <dbReference type="ARBA" id="ARBA00022729"/>
    </source>
</evidence>
<reference evidence="9" key="1">
    <citation type="journal article" date="2019" name="Int. J. Syst. Evol. Microbiol.">
        <title>The Global Catalogue of Microorganisms (GCM) 10K type strain sequencing project: providing services to taxonomists for standard genome sequencing and annotation.</title>
        <authorList>
            <consortium name="The Broad Institute Genomics Platform"/>
            <consortium name="The Broad Institute Genome Sequencing Center for Infectious Disease"/>
            <person name="Wu L."/>
            <person name="Ma J."/>
        </authorList>
    </citation>
    <scope>NUCLEOTIDE SEQUENCE [LARGE SCALE GENOMIC DNA]</scope>
    <source>
        <strain evidence="9">NBRC 108725</strain>
    </source>
</reference>
<dbReference type="InterPro" id="IPR006710">
    <property type="entry name" value="Glyco_hydro_43"/>
</dbReference>
<keyword evidence="2 6" id="KW-0732">Signal</keyword>
<dbReference type="Gene3D" id="2.60.120.260">
    <property type="entry name" value="Galactose-binding domain-like"/>
    <property type="match status" value="1"/>
</dbReference>
<feature type="domain" description="CBM6" evidence="7">
    <location>
        <begin position="355"/>
        <end position="442"/>
    </location>
</feature>
<dbReference type="Gene3D" id="2.115.10.20">
    <property type="entry name" value="Glycosyl hydrolase domain, family 43"/>
    <property type="match status" value="1"/>
</dbReference>
<keyword evidence="3 5" id="KW-0378">Hydrolase</keyword>
<keyword evidence="4 5" id="KW-0326">Glycosidase</keyword>
<dbReference type="PANTHER" id="PTHR43817:SF1">
    <property type="entry name" value="HYDROLASE, FAMILY 43, PUTATIVE (AFU_ORTHOLOGUE AFUA_3G01660)-RELATED"/>
    <property type="match status" value="1"/>
</dbReference>
<organism evidence="8 9">
    <name type="scientific">Naasia aerilata</name>
    <dbReference type="NCBI Taxonomy" id="1162966"/>
    <lineage>
        <taxon>Bacteria</taxon>
        <taxon>Bacillati</taxon>
        <taxon>Actinomycetota</taxon>
        <taxon>Actinomycetes</taxon>
        <taxon>Micrococcales</taxon>
        <taxon>Microbacteriaceae</taxon>
        <taxon>Naasia</taxon>
    </lineage>
</organism>
<feature type="signal peptide" evidence="6">
    <location>
        <begin position="1"/>
        <end position="30"/>
    </location>
</feature>
<evidence type="ECO:0000259" key="7">
    <source>
        <dbReference type="PROSITE" id="PS51175"/>
    </source>
</evidence>
<sequence length="477" mass="50711">MTKTRRVLVAALLLAGFGLVPLASGTSAQADPVASSDFAQPLVNGYGADPEIYQQDGKYVMMYSFDIVDPSRAATKDIWAKVSDSLAGLNSAPLTYIYSLEAGHGTKFASGWMVHDGGYWYMYGIGDAETPNQIEVIRSEGDDILGPYHFLATISNHTSPTGVGYAFFPIVVNGQFYATETGDNDHSIYIAPMNGPTSMAGGWTKIAQATAPWECANGRCIDEGTNIYIRNGIIYDIFSAGGYESPDYCVGMLTASVSANLTDPASWTKSNNCVISRNDSAGVYGPGSAGWFTATDGTPWVVYHVKTTTDINFYGGDRRLEASPVTFDGSGNPNFGTPQSINSWRALPGLDPGIRKYEAESATLAGGAQVRGATSASGGQYVGGIDVPGASKVTFPDVYANWTGKHTFRVYYANHSGGPSKQAITVNGAAAGTVSYAETGAWGLSTRAIRWTSHWICRPDRTPSLSAPHRVMQSSIG</sequence>
<evidence type="ECO:0000256" key="6">
    <source>
        <dbReference type="SAM" id="SignalP"/>
    </source>
</evidence>
<dbReference type="PROSITE" id="PS51175">
    <property type="entry name" value="CBM6"/>
    <property type="match status" value="1"/>
</dbReference>
<keyword evidence="9" id="KW-1185">Reference proteome</keyword>
<dbReference type="InterPro" id="IPR008979">
    <property type="entry name" value="Galactose-bd-like_sf"/>
</dbReference>
<evidence type="ECO:0000256" key="4">
    <source>
        <dbReference type="ARBA" id="ARBA00023295"/>
    </source>
</evidence>
<dbReference type="EMBL" id="AP027731">
    <property type="protein sequence ID" value="BDZ47485.1"/>
    <property type="molecule type" value="Genomic_DNA"/>
</dbReference>
<feature type="chain" id="PRO_5046026326" description="CBM6 domain-containing protein" evidence="6">
    <location>
        <begin position="31"/>
        <end position="477"/>
    </location>
</feature>
<dbReference type="InterPro" id="IPR023296">
    <property type="entry name" value="Glyco_hydro_beta-prop_sf"/>
</dbReference>
<name>A0ABN6XR65_9MICO</name>